<keyword evidence="6 7" id="KW-0472">Membrane</keyword>
<dbReference type="KEGG" id="kse:Ksed_20470"/>
<proteinExistence type="inferred from homology"/>
<dbReference type="InterPro" id="IPR000515">
    <property type="entry name" value="MetI-like"/>
</dbReference>
<keyword evidence="10" id="KW-1185">Reference proteome</keyword>
<feature type="transmembrane region" description="Helical" evidence="7">
    <location>
        <begin position="153"/>
        <end position="173"/>
    </location>
</feature>
<evidence type="ECO:0000256" key="4">
    <source>
        <dbReference type="ARBA" id="ARBA00022692"/>
    </source>
</evidence>
<comment type="similarity">
    <text evidence="7">Belongs to the binding-protein-dependent transport system permease family.</text>
</comment>
<dbReference type="RefSeq" id="WP_015779980.1">
    <property type="nucleotide sequence ID" value="NC_013169.1"/>
</dbReference>
<feature type="transmembrane region" description="Helical" evidence="7">
    <location>
        <begin position="198"/>
        <end position="219"/>
    </location>
</feature>
<dbReference type="CDD" id="cd06261">
    <property type="entry name" value="TM_PBP2"/>
    <property type="match status" value="1"/>
</dbReference>
<evidence type="ECO:0000256" key="2">
    <source>
        <dbReference type="ARBA" id="ARBA00022448"/>
    </source>
</evidence>
<dbReference type="Gene3D" id="1.10.3720.10">
    <property type="entry name" value="MetI-like"/>
    <property type="match status" value="1"/>
</dbReference>
<evidence type="ECO:0000313" key="9">
    <source>
        <dbReference type="EMBL" id="ACV07041.1"/>
    </source>
</evidence>
<feature type="transmembrane region" description="Helical" evidence="7">
    <location>
        <begin position="12"/>
        <end position="34"/>
    </location>
</feature>
<organism evidence="9 10">
    <name type="scientific">Kytococcus sedentarius (strain ATCC 14392 / DSM 20547 / JCM 11482 / CCUG 33030 / NBRC 15357 / NCTC 11040 / CCM 314 / 541)</name>
    <name type="common">Micrococcus sedentarius</name>
    <dbReference type="NCBI Taxonomy" id="478801"/>
    <lineage>
        <taxon>Bacteria</taxon>
        <taxon>Bacillati</taxon>
        <taxon>Actinomycetota</taxon>
        <taxon>Actinomycetes</taxon>
        <taxon>Micrococcales</taxon>
        <taxon>Kytococcaceae</taxon>
        <taxon>Kytococcus</taxon>
    </lineage>
</organism>
<keyword evidence="4 7" id="KW-0812">Transmembrane</keyword>
<gene>
    <name evidence="9" type="ordered locus">Ksed_20470</name>
</gene>
<reference evidence="9 10" key="1">
    <citation type="journal article" date="2009" name="Stand. Genomic Sci.">
        <title>Complete genome sequence of Kytococcus sedentarius type strain (541).</title>
        <authorList>
            <person name="Sims D."/>
            <person name="Brettin T."/>
            <person name="Detter J.C."/>
            <person name="Han C."/>
            <person name="Lapidus A."/>
            <person name="Copeland A."/>
            <person name="Glavina Del Rio T."/>
            <person name="Nolan M."/>
            <person name="Chen F."/>
            <person name="Lucas S."/>
            <person name="Tice H."/>
            <person name="Cheng J.F."/>
            <person name="Bruce D."/>
            <person name="Goodwin L."/>
            <person name="Pitluck S."/>
            <person name="Ovchinnikova G."/>
            <person name="Pati A."/>
            <person name="Ivanova N."/>
            <person name="Mavrommatis K."/>
            <person name="Chen A."/>
            <person name="Palaniappan K."/>
            <person name="D'haeseleer P."/>
            <person name="Chain P."/>
            <person name="Bristow J."/>
            <person name="Eisen J.A."/>
            <person name="Markowitz V."/>
            <person name="Hugenholtz P."/>
            <person name="Schneider S."/>
            <person name="Goker M."/>
            <person name="Pukall R."/>
            <person name="Kyrpides N.C."/>
            <person name="Klenk H.P."/>
        </authorList>
    </citation>
    <scope>NUCLEOTIDE SEQUENCE [LARGE SCALE GENOMIC DNA]</scope>
    <source>
        <strain evidence="10">ATCC 14392 / DSM 20547 / JCM 11482 / CCUG 33030 / NBRC 15357 / NCTC 11040 / CCM 314 / 541</strain>
    </source>
</reference>
<feature type="transmembrane region" description="Helical" evidence="7">
    <location>
        <begin position="81"/>
        <end position="107"/>
    </location>
</feature>
<feature type="transmembrane region" description="Helical" evidence="7">
    <location>
        <begin position="119"/>
        <end position="141"/>
    </location>
</feature>
<protein>
    <submittedName>
        <fullName evidence="9">Carbohydrate ABC transporter membrane protein</fullName>
    </submittedName>
</protein>
<dbReference type="Proteomes" id="UP000006666">
    <property type="component" value="Chromosome"/>
</dbReference>
<evidence type="ECO:0000256" key="7">
    <source>
        <dbReference type="RuleBase" id="RU363032"/>
    </source>
</evidence>
<dbReference type="eggNOG" id="COG0395">
    <property type="taxonomic scope" value="Bacteria"/>
</dbReference>
<evidence type="ECO:0000256" key="1">
    <source>
        <dbReference type="ARBA" id="ARBA00004651"/>
    </source>
</evidence>
<comment type="subcellular location">
    <subcellularLocation>
        <location evidence="1 7">Cell membrane</location>
        <topology evidence="1 7">Multi-pass membrane protein</topology>
    </subcellularLocation>
</comment>
<dbReference type="GO" id="GO:0005886">
    <property type="term" value="C:plasma membrane"/>
    <property type="evidence" value="ECO:0007669"/>
    <property type="project" value="UniProtKB-SubCell"/>
</dbReference>
<dbReference type="PANTHER" id="PTHR32243">
    <property type="entry name" value="MALTOSE TRANSPORT SYSTEM PERMEASE-RELATED"/>
    <property type="match status" value="1"/>
</dbReference>
<feature type="domain" description="ABC transmembrane type-1" evidence="8">
    <location>
        <begin position="82"/>
        <end position="274"/>
    </location>
</feature>
<accession>C7NKV0</accession>
<dbReference type="GO" id="GO:0055085">
    <property type="term" value="P:transmembrane transport"/>
    <property type="evidence" value="ECO:0007669"/>
    <property type="project" value="InterPro"/>
</dbReference>
<evidence type="ECO:0000256" key="3">
    <source>
        <dbReference type="ARBA" id="ARBA00022475"/>
    </source>
</evidence>
<evidence type="ECO:0000313" key="10">
    <source>
        <dbReference type="Proteomes" id="UP000006666"/>
    </source>
</evidence>
<dbReference type="AlphaFoldDB" id="C7NKV0"/>
<keyword evidence="2 7" id="KW-0813">Transport</keyword>
<keyword evidence="5 7" id="KW-1133">Transmembrane helix</keyword>
<dbReference type="STRING" id="478801.Ksed_20470"/>
<dbReference type="SUPFAM" id="SSF161098">
    <property type="entry name" value="MetI-like"/>
    <property type="match status" value="1"/>
</dbReference>
<dbReference type="HOGENOM" id="CLU_016047_1_2_11"/>
<feature type="transmembrane region" description="Helical" evidence="7">
    <location>
        <begin position="255"/>
        <end position="274"/>
    </location>
</feature>
<sequence length="289" mass="31292">MADQPTSTKGKWPLFLISLLVIAYTMIPLLWMFALSVKSDAAQSNTELNTFGNFWPTGEGFTWDNYTLILTGDAQPLFVPALINSIVICLLATVISVALATLCAYAISRLKFPGKGMILFTALTVSFFPVVSLVTPIFNVWRTIGLFDTIPGLVIPYLSLTLPLAIWTLTAFFQQIPWEMEQAAQVDGATSWQAFRKVIVPLALPGVFTTAIIVFFTAWNDFVFAVSLSSEQARTVPAALAFFTGASQFQQPTGAIAAASVIVTIPVVILVLLFQRQIVAGLTSGAVKG</sequence>
<dbReference type="PANTHER" id="PTHR32243:SF18">
    <property type="entry name" value="INNER MEMBRANE ABC TRANSPORTER PERMEASE PROTEIN YCJP"/>
    <property type="match status" value="1"/>
</dbReference>
<keyword evidence="3" id="KW-1003">Cell membrane</keyword>
<dbReference type="PROSITE" id="PS50928">
    <property type="entry name" value="ABC_TM1"/>
    <property type="match status" value="1"/>
</dbReference>
<evidence type="ECO:0000256" key="6">
    <source>
        <dbReference type="ARBA" id="ARBA00023136"/>
    </source>
</evidence>
<dbReference type="InterPro" id="IPR050901">
    <property type="entry name" value="BP-dep_ABC_trans_perm"/>
</dbReference>
<evidence type="ECO:0000259" key="8">
    <source>
        <dbReference type="PROSITE" id="PS50928"/>
    </source>
</evidence>
<dbReference type="Pfam" id="PF00528">
    <property type="entry name" value="BPD_transp_1"/>
    <property type="match status" value="1"/>
</dbReference>
<dbReference type="EMBL" id="CP001686">
    <property type="protein sequence ID" value="ACV07041.1"/>
    <property type="molecule type" value="Genomic_DNA"/>
</dbReference>
<name>C7NKV0_KYTSD</name>
<evidence type="ECO:0000256" key="5">
    <source>
        <dbReference type="ARBA" id="ARBA00022989"/>
    </source>
</evidence>
<dbReference type="InterPro" id="IPR035906">
    <property type="entry name" value="MetI-like_sf"/>
</dbReference>